<dbReference type="AlphaFoldDB" id="A0A7S2JW61"/>
<accession>A0A7S2JW61</accession>
<gene>
    <name evidence="1" type="ORF">LDAN0321_LOCUS1465</name>
</gene>
<sequence length="114" mass="13132">MQRAMEIAHATFKELQESPHANPDEITYGTFIKACGNLMPHGSTRNKVVEALFKKCCQDGKVGDMVLRQVRYAADDHLYRRLFGDVLANRNSIGVHDVPEDWTCHTQHRRPRRQ</sequence>
<organism evidence="1">
    <name type="scientific">Leptocylindrus danicus</name>
    <dbReference type="NCBI Taxonomy" id="163516"/>
    <lineage>
        <taxon>Eukaryota</taxon>
        <taxon>Sar</taxon>
        <taxon>Stramenopiles</taxon>
        <taxon>Ochrophyta</taxon>
        <taxon>Bacillariophyta</taxon>
        <taxon>Coscinodiscophyceae</taxon>
        <taxon>Chaetocerotophycidae</taxon>
        <taxon>Leptocylindrales</taxon>
        <taxon>Leptocylindraceae</taxon>
        <taxon>Leptocylindrus</taxon>
    </lineage>
</organism>
<reference evidence="1" key="1">
    <citation type="submission" date="2021-01" db="EMBL/GenBank/DDBJ databases">
        <authorList>
            <person name="Corre E."/>
            <person name="Pelletier E."/>
            <person name="Niang G."/>
            <person name="Scheremetjew M."/>
            <person name="Finn R."/>
            <person name="Kale V."/>
            <person name="Holt S."/>
            <person name="Cochrane G."/>
            <person name="Meng A."/>
            <person name="Brown T."/>
            <person name="Cohen L."/>
        </authorList>
    </citation>
    <scope>NUCLEOTIDE SEQUENCE</scope>
    <source>
        <strain evidence="1">B650</strain>
    </source>
</reference>
<protein>
    <submittedName>
        <fullName evidence="1">Uncharacterized protein</fullName>
    </submittedName>
</protein>
<proteinExistence type="predicted"/>
<dbReference type="EMBL" id="HBGY01002164">
    <property type="protein sequence ID" value="CAD9558154.1"/>
    <property type="molecule type" value="Transcribed_RNA"/>
</dbReference>
<name>A0A7S2JW61_9STRA</name>
<evidence type="ECO:0000313" key="1">
    <source>
        <dbReference type="EMBL" id="CAD9558154.1"/>
    </source>
</evidence>